<dbReference type="Pfam" id="PF00441">
    <property type="entry name" value="Acyl-CoA_dh_1"/>
    <property type="match status" value="1"/>
</dbReference>
<dbReference type="Gene3D" id="1.20.140.10">
    <property type="entry name" value="Butyryl-CoA Dehydrogenase, subunit A, domain 3"/>
    <property type="match status" value="1"/>
</dbReference>
<evidence type="ECO:0000256" key="6">
    <source>
        <dbReference type="RuleBase" id="RU362125"/>
    </source>
</evidence>
<dbReference type="AlphaFoldDB" id="A0A378UZR5"/>
<evidence type="ECO:0000313" key="8">
    <source>
        <dbReference type="Proteomes" id="UP000255389"/>
    </source>
</evidence>
<dbReference type="Pfam" id="PF02770">
    <property type="entry name" value="Acyl-CoA_dh_M"/>
    <property type="match status" value="1"/>
</dbReference>
<dbReference type="EC" id="1.3.99.-" evidence="7"/>
<dbReference type="InterPro" id="IPR050741">
    <property type="entry name" value="Acyl-CoA_dehydrogenase"/>
</dbReference>
<dbReference type="PANTHER" id="PTHR48083">
    <property type="entry name" value="MEDIUM-CHAIN SPECIFIC ACYL-COA DEHYDROGENASE, MITOCHONDRIAL-RELATED"/>
    <property type="match status" value="1"/>
</dbReference>
<proteinExistence type="inferred from homology"/>
<organism evidence="7 8">
    <name type="scientific">Mycolicibacterium fortuitum</name>
    <name type="common">Mycobacterium fortuitum</name>
    <dbReference type="NCBI Taxonomy" id="1766"/>
    <lineage>
        <taxon>Bacteria</taxon>
        <taxon>Bacillati</taxon>
        <taxon>Actinomycetota</taxon>
        <taxon>Actinomycetes</taxon>
        <taxon>Mycobacteriales</taxon>
        <taxon>Mycobacteriaceae</taxon>
        <taxon>Mycolicibacterium</taxon>
    </lineage>
</organism>
<evidence type="ECO:0000256" key="3">
    <source>
        <dbReference type="ARBA" id="ARBA00022630"/>
    </source>
</evidence>
<dbReference type="Pfam" id="PF02771">
    <property type="entry name" value="Acyl-CoA_dh_N"/>
    <property type="match status" value="1"/>
</dbReference>
<dbReference type="InterPro" id="IPR009100">
    <property type="entry name" value="AcylCoA_DH/oxidase_NM_dom_sf"/>
</dbReference>
<evidence type="ECO:0000256" key="2">
    <source>
        <dbReference type="ARBA" id="ARBA00009347"/>
    </source>
</evidence>
<dbReference type="PANTHER" id="PTHR48083:SF1">
    <property type="entry name" value="DEHYDROGENASE, PUTATIVE (AFU_ORTHOLOGUE AFUA_7G06510)-RELATED"/>
    <property type="match status" value="1"/>
</dbReference>
<dbReference type="CDD" id="cd00567">
    <property type="entry name" value="ACAD"/>
    <property type="match status" value="1"/>
</dbReference>
<keyword evidence="5 6" id="KW-0560">Oxidoreductase</keyword>
<gene>
    <name evidence="7" type="ORF">NCTC1542_05232</name>
</gene>
<reference evidence="7 8" key="1">
    <citation type="submission" date="2018-06" db="EMBL/GenBank/DDBJ databases">
        <authorList>
            <consortium name="Pathogen Informatics"/>
            <person name="Doyle S."/>
        </authorList>
    </citation>
    <scope>NUCLEOTIDE SEQUENCE [LARGE SCALE GENOMIC DNA]</scope>
    <source>
        <strain evidence="7 8">NCTC1542</strain>
    </source>
</reference>
<dbReference type="GO" id="GO:0033539">
    <property type="term" value="P:fatty acid beta-oxidation using acyl-CoA dehydrogenase"/>
    <property type="evidence" value="ECO:0007669"/>
    <property type="project" value="TreeGrafter"/>
</dbReference>
<protein>
    <submittedName>
        <fullName evidence="7">Acyl-CoA dehydrogenase</fullName>
        <ecNumber evidence="7">1.3.99.-</ecNumber>
    </submittedName>
</protein>
<evidence type="ECO:0000313" key="7">
    <source>
        <dbReference type="EMBL" id="SUA03746.1"/>
    </source>
</evidence>
<name>A0A378UZR5_MYCFO</name>
<dbReference type="InterPro" id="IPR009075">
    <property type="entry name" value="AcylCo_DH/oxidase_C"/>
</dbReference>
<evidence type="ECO:0000256" key="4">
    <source>
        <dbReference type="ARBA" id="ARBA00022827"/>
    </source>
</evidence>
<dbReference type="RefSeq" id="WP_003881691.1">
    <property type="nucleotide sequence ID" value="NZ_JAAZWM010000007.1"/>
</dbReference>
<dbReference type="Gene3D" id="1.10.540.10">
    <property type="entry name" value="Acyl-CoA dehydrogenase/oxidase, N-terminal domain"/>
    <property type="match status" value="1"/>
</dbReference>
<dbReference type="SUPFAM" id="SSF47203">
    <property type="entry name" value="Acyl-CoA dehydrogenase C-terminal domain-like"/>
    <property type="match status" value="1"/>
</dbReference>
<dbReference type="GO" id="GO:0050660">
    <property type="term" value="F:flavin adenine dinucleotide binding"/>
    <property type="evidence" value="ECO:0007669"/>
    <property type="project" value="InterPro"/>
</dbReference>
<evidence type="ECO:0000256" key="1">
    <source>
        <dbReference type="ARBA" id="ARBA00001974"/>
    </source>
</evidence>
<comment type="similarity">
    <text evidence="2 6">Belongs to the acyl-CoA dehydrogenase family.</text>
</comment>
<evidence type="ECO:0000256" key="5">
    <source>
        <dbReference type="ARBA" id="ARBA00023002"/>
    </source>
</evidence>
<dbReference type="GO" id="GO:0005737">
    <property type="term" value="C:cytoplasm"/>
    <property type="evidence" value="ECO:0007669"/>
    <property type="project" value="TreeGrafter"/>
</dbReference>
<dbReference type="InterPro" id="IPR037069">
    <property type="entry name" value="AcylCoA_DH/ox_N_sf"/>
</dbReference>
<dbReference type="EMBL" id="UGQY01000004">
    <property type="protein sequence ID" value="SUA03746.1"/>
    <property type="molecule type" value="Genomic_DNA"/>
</dbReference>
<keyword evidence="3 6" id="KW-0285">Flavoprotein</keyword>
<dbReference type="Proteomes" id="UP000255389">
    <property type="component" value="Unassembled WGS sequence"/>
</dbReference>
<dbReference type="InterPro" id="IPR006091">
    <property type="entry name" value="Acyl-CoA_Oxase/DH_mid-dom"/>
</dbReference>
<dbReference type="Gene3D" id="2.40.110.10">
    <property type="entry name" value="Butyryl-CoA Dehydrogenase, subunit A, domain 2"/>
    <property type="match status" value="1"/>
</dbReference>
<dbReference type="InterPro" id="IPR013786">
    <property type="entry name" value="AcylCoA_DH/ox_N"/>
</dbReference>
<dbReference type="GO" id="GO:0003995">
    <property type="term" value="F:acyl-CoA dehydrogenase activity"/>
    <property type="evidence" value="ECO:0007669"/>
    <property type="project" value="TreeGrafter"/>
</dbReference>
<dbReference type="SUPFAM" id="SSF56645">
    <property type="entry name" value="Acyl-CoA dehydrogenase NM domain-like"/>
    <property type="match status" value="1"/>
</dbReference>
<accession>A0A378UZR5</accession>
<dbReference type="InterPro" id="IPR036250">
    <property type="entry name" value="AcylCo_DH-like_C"/>
</dbReference>
<dbReference type="InterPro" id="IPR046373">
    <property type="entry name" value="Acyl-CoA_Oxase/DH_mid-dom_sf"/>
</dbReference>
<comment type="cofactor">
    <cofactor evidence="1 6">
        <name>FAD</name>
        <dbReference type="ChEBI" id="CHEBI:57692"/>
    </cofactor>
</comment>
<keyword evidence="4 6" id="KW-0274">FAD</keyword>
<sequence>MNASPTLGVHPAHADLVASVFDAVDSVVAACPPSLYLQRARQRTHAPELWEAIVAADLLAIGIPEHLGGAGAGGGLTGCVAVMEALSRAGVPPLQYSLTTFSREAILRFGTQAHIRDHVLTTISGERRFCLGVTEPEAGTNSFASRTTARRTEAGYRINGQKVYISAADESDHILLLARTAQPGEHVGRRHGFGIFAVDLNTPGVSMRQLDIEWYAPEYQFEVFFDDVEVPAEALIGEEGLGFDHLLSVLNQERITIAAWALGLGEYALSKAVEYAKTRAPFGRPIGAFQAVQHPLALAKAEMAAARHVMYTAAAQYDAGEDAGEQANMAKLLASRAALSAIDAAIQTHGGAAFVYETDVITLWPMIRVLQIAPINNESVLNYLGERLLGLPRS</sequence>